<organism evidence="2 3">
    <name type="scientific">Nocardioides panacis</name>
    <dbReference type="NCBI Taxonomy" id="2849501"/>
    <lineage>
        <taxon>Bacteria</taxon>
        <taxon>Bacillati</taxon>
        <taxon>Actinomycetota</taxon>
        <taxon>Actinomycetes</taxon>
        <taxon>Propionibacteriales</taxon>
        <taxon>Nocardioidaceae</taxon>
        <taxon>Nocardioides</taxon>
    </lineage>
</organism>
<evidence type="ECO:0000313" key="2">
    <source>
        <dbReference type="EMBL" id="QWZ07752.1"/>
    </source>
</evidence>
<evidence type="ECO:0000313" key="3">
    <source>
        <dbReference type="Proteomes" id="UP000683575"/>
    </source>
</evidence>
<name>A0A975SXS2_9ACTN</name>
<proteinExistence type="predicted"/>
<sequence>MNSLRRAATLGAVTALSLTLVPLSPSSANHARVPGPVNAANTYGWGKHVWQDDFVGPRKRIWTVSAPGAGNARTQHGMLTLNTGRAGNVVATLKGAGHAVGRWEIRLRSRQYTAAATSYRVRTELVPAAGRPQNCGARDVALESYRLGTNRAHFYIRNLPDLESAARHGMNLGNDRWHTFAVEVTSSHIAWFVDAHVVSTERRSAALSGVPLTVRFAMVGEPGRRMNVSRMQMDWLRYHTLRKPNTRSIAAPAPTAGRSGATC</sequence>
<keyword evidence="1" id="KW-0732">Signal</keyword>
<accession>A0A975SXS2</accession>
<gene>
    <name evidence="2" type="ORF">KRR39_20540</name>
</gene>
<keyword evidence="3" id="KW-1185">Reference proteome</keyword>
<feature type="signal peptide" evidence="1">
    <location>
        <begin position="1"/>
        <end position="31"/>
    </location>
</feature>
<protein>
    <recommendedName>
        <fullName evidence="4">Glycosyl hydrolase family protein</fullName>
    </recommendedName>
</protein>
<dbReference type="KEGG" id="nps:KRR39_20540"/>
<evidence type="ECO:0000256" key="1">
    <source>
        <dbReference type="SAM" id="SignalP"/>
    </source>
</evidence>
<reference evidence="2" key="1">
    <citation type="submission" date="2021-06" db="EMBL/GenBank/DDBJ databases">
        <title>Complete genome sequence of Nocardioides sp. G188.</title>
        <authorList>
            <person name="Im W.-T."/>
        </authorList>
    </citation>
    <scope>NUCLEOTIDE SEQUENCE</scope>
    <source>
        <strain evidence="2">G188</strain>
    </source>
</reference>
<dbReference type="Proteomes" id="UP000683575">
    <property type="component" value="Chromosome"/>
</dbReference>
<dbReference type="RefSeq" id="WP_216939262.1">
    <property type="nucleotide sequence ID" value="NZ_CP077062.1"/>
</dbReference>
<dbReference type="AlphaFoldDB" id="A0A975SXS2"/>
<evidence type="ECO:0008006" key="4">
    <source>
        <dbReference type="Google" id="ProtNLM"/>
    </source>
</evidence>
<feature type="chain" id="PRO_5039226766" description="Glycosyl hydrolase family protein" evidence="1">
    <location>
        <begin position="32"/>
        <end position="263"/>
    </location>
</feature>
<dbReference type="EMBL" id="CP077062">
    <property type="protein sequence ID" value="QWZ07752.1"/>
    <property type="molecule type" value="Genomic_DNA"/>
</dbReference>